<proteinExistence type="predicted"/>
<dbReference type="EMBL" id="JFZV01000020">
    <property type="protein sequence ID" value="KDN13800.1"/>
    <property type="molecule type" value="Genomic_DNA"/>
</dbReference>
<protein>
    <submittedName>
        <fullName evidence="1">Uncharacterized protein</fullName>
    </submittedName>
</protein>
<evidence type="ECO:0000313" key="1">
    <source>
        <dbReference type="EMBL" id="KDN13800.1"/>
    </source>
</evidence>
<keyword evidence="2" id="KW-1185">Reference proteome</keyword>
<gene>
    <name evidence="1" type="ORF">SALWKB29_2150</name>
</gene>
<dbReference type="Proteomes" id="UP000027170">
    <property type="component" value="Unassembled WGS sequence"/>
</dbReference>
<comment type="caution">
    <text evidence="1">The sequence shown here is derived from an EMBL/GenBank/DDBJ whole genome shotgun (WGS) entry which is preliminary data.</text>
</comment>
<name>A0A836MNZ1_9NEIS</name>
<sequence>MAATAGCICLFGLLILKYALIHCYRIAVCFIYGDNYCVVLAH</sequence>
<evidence type="ECO:0000313" key="2">
    <source>
        <dbReference type="Proteomes" id="UP000027170"/>
    </source>
</evidence>
<reference evidence="1 2" key="1">
    <citation type="submission" date="2014-03" db="EMBL/GenBank/DDBJ databases">
        <title>The genomes of two eusocial bee gut symbionts.</title>
        <authorList>
            <person name="Kwong W.K."/>
            <person name="Engel P."/>
            <person name="Koch H."/>
            <person name="Moran N.A."/>
        </authorList>
    </citation>
    <scope>NUCLEOTIDE SEQUENCE [LARGE SCALE GENOMIC DNA]</scope>
    <source>
        <strain evidence="2">wkB29</strain>
    </source>
</reference>
<accession>A0A836MNZ1</accession>
<organism evidence="1 2">
    <name type="scientific">Snodgrassella communis</name>
    <dbReference type="NCBI Taxonomy" id="2946699"/>
    <lineage>
        <taxon>Bacteria</taxon>
        <taxon>Pseudomonadati</taxon>
        <taxon>Pseudomonadota</taxon>
        <taxon>Betaproteobacteria</taxon>
        <taxon>Neisseriales</taxon>
        <taxon>Neisseriaceae</taxon>
        <taxon>Snodgrassella</taxon>
    </lineage>
</organism>
<dbReference type="AlphaFoldDB" id="A0A836MNZ1"/>